<dbReference type="SMART" id="SM00360">
    <property type="entry name" value="RRM"/>
    <property type="match status" value="1"/>
</dbReference>
<keyword evidence="1" id="KW-1185">Reference proteome</keyword>
<evidence type="ECO:0000313" key="1">
    <source>
        <dbReference type="Proteomes" id="UP000515146"/>
    </source>
</evidence>
<organism evidence="1 2">
    <name type="scientific">Dermatophagoides pteronyssinus</name>
    <name type="common">European house dust mite</name>
    <dbReference type="NCBI Taxonomy" id="6956"/>
    <lineage>
        <taxon>Eukaryota</taxon>
        <taxon>Metazoa</taxon>
        <taxon>Ecdysozoa</taxon>
        <taxon>Arthropoda</taxon>
        <taxon>Chelicerata</taxon>
        <taxon>Arachnida</taxon>
        <taxon>Acari</taxon>
        <taxon>Acariformes</taxon>
        <taxon>Sarcoptiformes</taxon>
        <taxon>Astigmata</taxon>
        <taxon>Psoroptidia</taxon>
        <taxon>Analgoidea</taxon>
        <taxon>Pyroglyphidae</taxon>
        <taxon>Dermatophagoidinae</taxon>
        <taxon>Dermatophagoides</taxon>
    </lineage>
</organism>
<dbReference type="GeneID" id="113793272"/>
<dbReference type="KEGG" id="dpte:113793272"/>
<dbReference type="PANTHER" id="PTHR23147">
    <property type="entry name" value="SERINE/ARGININE RICH SPLICING FACTOR"/>
    <property type="match status" value="1"/>
</dbReference>
<reference evidence="2" key="1">
    <citation type="submission" date="2025-08" db="UniProtKB">
        <authorList>
            <consortium name="RefSeq"/>
        </authorList>
    </citation>
    <scope>IDENTIFICATION</scope>
    <source>
        <strain evidence="2">Airmid</strain>
    </source>
</reference>
<dbReference type="InterPro" id="IPR035979">
    <property type="entry name" value="RBD_domain_sf"/>
</dbReference>
<dbReference type="Gene3D" id="3.30.70.330">
    <property type="match status" value="1"/>
</dbReference>
<dbReference type="Pfam" id="PF00076">
    <property type="entry name" value="RRM_1"/>
    <property type="match status" value="1"/>
</dbReference>
<dbReference type="GO" id="GO:0003723">
    <property type="term" value="F:RNA binding"/>
    <property type="evidence" value="ECO:0007669"/>
    <property type="project" value="UniProtKB-UniRule"/>
</dbReference>
<sequence>MAAIIKTDTPIEQVVETKTDDQSATNESTATEVENNKIDGEKKDETKNAGTKSNANGGAELQVPKLFVGRLPSGTKENQLKELFSTYGQVTHCDIVGKYGFVHMKDKEEARVAMEKLNNHNFNGSAITVQLSTSTAKKSKRKQNRKKNFGSNRNNQNGNIKQKNNNMNNKNQINRRIQNNNRYSNGSNQMHNNNRMRNNRNGGRFNRPMRDHSMMPPASMSPMHQYGPPPPHTPINQYHSYPPPPPHHQSPMNYSSYYTQAPPTPQAPMGSGALGNGGHLPPSQMPPSRDMYYDNRQAMGGTGIYNTGPIGSSAQPMYQSPVQNYSQYNQTRNQMKSGIQRGGATGGTPMPPQQPQMYGSPQMAPQVGGYGSYGGGAGAGAMNNQNKYVGYY</sequence>
<dbReference type="InParanoid" id="A0A6P6Y0K6"/>
<accession>A0A6P6Y0K6</accession>
<dbReference type="InterPro" id="IPR000504">
    <property type="entry name" value="RRM_dom"/>
</dbReference>
<evidence type="ECO:0000313" key="2">
    <source>
        <dbReference type="RefSeq" id="XP_027199082.1"/>
    </source>
</evidence>
<gene>
    <name evidence="2" type="primary">LOC113793272</name>
</gene>
<proteinExistence type="predicted"/>
<dbReference type="AlphaFoldDB" id="A0A6P6Y0K6"/>
<dbReference type="InterPro" id="IPR050907">
    <property type="entry name" value="SRSF"/>
</dbReference>
<dbReference type="PROSITE" id="PS50102">
    <property type="entry name" value="RRM"/>
    <property type="match status" value="1"/>
</dbReference>
<name>A0A6P6Y0K6_DERPT</name>
<dbReference type="InterPro" id="IPR012677">
    <property type="entry name" value="Nucleotide-bd_a/b_plait_sf"/>
</dbReference>
<dbReference type="OrthoDB" id="1879688at2759"/>
<dbReference type="SUPFAM" id="SSF54928">
    <property type="entry name" value="RNA-binding domain, RBD"/>
    <property type="match status" value="1"/>
</dbReference>
<protein>
    <submittedName>
        <fullName evidence="2">GATA zinc finger domain-containing protein 15-like</fullName>
    </submittedName>
</protein>
<dbReference type="RefSeq" id="XP_027199082.1">
    <property type="nucleotide sequence ID" value="XM_027343281.1"/>
</dbReference>
<dbReference type="Proteomes" id="UP000515146">
    <property type="component" value="Unplaced"/>
</dbReference>